<evidence type="ECO:0000256" key="5">
    <source>
        <dbReference type="SAM" id="SignalP"/>
    </source>
</evidence>
<evidence type="ECO:0008006" key="8">
    <source>
        <dbReference type="Google" id="ProtNLM"/>
    </source>
</evidence>
<comment type="caution">
    <text evidence="6">The sequence shown here is derived from an EMBL/GenBank/DDBJ whole genome shotgun (WGS) entry which is preliminary data.</text>
</comment>
<dbReference type="Proteomes" id="UP001488838">
    <property type="component" value="Unassembled WGS sequence"/>
</dbReference>
<dbReference type="GO" id="GO:0005102">
    <property type="term" value="F:signaling receptor binding"/>
    <property type="evidence" value="ECO:0007669"/>
    <property type="project" value="TreeGrafter"/>
</dbReference>
<reference evidence="6 7" key="1">
    <citation type="journal article" date="2023" name="bioRxiv">
        <title>Conserved and derived expression patterns and positive selection on dental genes reveal complex evolutionary context of ever-growing rodent molars.</title>
        <authorList>
            <person name="Calamari Z.T."/>
            <person name="Song A."/>
            <person name="Cohen E."/>
            <person name="Akter M."/>
            <person name="Roy R.D."/>
            <person name="Hallikas O."/>
            <person name="Christensen M.M."/>
            <person name="Li P."/>
            <person name="Marangoni P."/>
            <person name="Jernvall J."/>
            <person name="Klein O.D."/>
        </authorList>
    </citation>
    <scope>NUCLEOTIDE SEQUENCE [LARGE SCALE GENOMIC DNA]</scope>
    <source>
        <strain evidence="6">V071</strain>
    </source>
</reference>
<dbReference type="PANTHER" id="PTHR34827:SF5">
    <property type="entry name" value="INSULIN GROWTH FACTOR-LIKE FAMILY MEMBER 3"/>
    <property type="match status" value="1"/>
</dbReference>
<comment type="subcellular location">
    <subcellularLocation>
        <location evidence="1">Secreted</location>
    </subcellularLocation>
</comment>
<keyword evidence="7" id="KW-1185">Reference proteome</keyword>
<gene>
    <name evidence="6" type="ORF">U0070_016175</name>
</gene>
<name>A0AAW0HRF1_MYOGA</name>
<comment type="similarity">
    <text evidence="2">Belongs to the IGFL family.</text>
</comment>
<evidence type="ECO:0000256" key="3">
    <source>
        <dbReference type="ARBA" id="ARBA00022525"/>
    </source>
</evidence>
<evidence type="ECO:0000256" key="4">
    <source>
        <dbReference type="ARBA" id="ARBA00022729"/>
    </source>
</evidence>
<evidence type="ECO:0000256" key="2">
    <source>
        <dbReference type="ARBA" id="ARBA00009529"/>
    </source>
</evidence>
<evidence type="ECO:0000256" key="1">
    <source>
        <dbReference type="ARBA" id="ARBA00004613"/>
    </source>
</evidence>
<dbReference type="EMBL" id="JBBHLL010000368">
    <property type="protein sequence ID" value="KAK7804662.1"/>
    <property type="molecule type" value="Genomic_DNA"/>
</dbReference>
<dbReference type="InterPro" id="IPR032744">
    <property type="entry name" value="IGFL"/>
</dbReference>
<dbReference type="PANTHER" id="PTHR34827">
    <property type="entry name" value="INSULIN GROWTH FACTOR-LIKE FAMILY MEMBER 3-RELATED"/>
    <property type="match status" value="1"/>
</dbReference>
<feature type="chain" id="PRO_5043452083" description="Insulin growth factor-like family member 3" evidence="5">
    <location>
        <begin position="24"/>
        <end position="142"/>
    </location>
</feature>
<keyword evidence="4 5" id="KW-0732">Signal</keyword>
<accession>A0AAW0HRF1</accession>
<dbReference type="GO" id="GO:0005615">
    <property type="term" value="C:extracellular space"/>
    <property type="evidence" value="ECO:0007669"/>
    <property type="project" value="TreeGrafter"/>
</dbReference>
<sequence length="142" mass="16067">MVLKNFRIILIPVLLLANSGAAGEHTSPSLSDTGLWLCQTAPRCGNRIYNSLEQCCVDDNILPLNQIRYCGSTDCPYWPCFKLCCSESFRDPQQFIIKLKTEGKKSHCSSSPISANCERFEYLVSSGKHQLLKDGHLWHRMK</sequence>
<dbReference type="Pfam" id="PF14653">
    <property type="entry name" value="IGFL"/>
    <property type="match status" value="1"/>
</dbReference>
<organism evidence="6 7">
    <name type="scientific">Myodes glareolus</name>
    <name type="common">Bank vole</name>
    <name type="synonym">Clethrionomys glareolus</name>
    <dbReference type="NCBI Taxonomy" id="447135"/>
    <lineage>
        <taxon>Eukaryota</taxon>
        <taxon>Metazoa</taxon>
        <taxon>Chordata</taxon>
        <taxon>Craniata</taxon>
        <taxon>Vertebrata</taxon>
        <taxon>Euteleostomi</taxon>
        <taxon>Mammalia</taxon>
        <taxon>Eutheria</taxon>
        <taxon>Euarchontoglires</taxon>
        <taxon>Glires</taxon>
        <taxon>Rodentia</taxon>
        <taxon>Myomorpha</taxon>
        <taxon>Muroidea</taxon>
        <taxon>Cricetidae</taxon>
        <taxon>Arvicolinae</taxon>
        <taxon>Myodes</taxon>
    </lineage>
</organism>
<evidence type="ECO:0000313" key="7">
    <source>
        <dbReference type="Proteomes" id="UP001488838"/>
    </source>
</evidence>
<protein>
    <recommendedName>
        <fullName evidence="8">Insulin growth factor-like family member 3</fullName>
    </recommendedName>
</protein>
<feature type="signal peptide" evidence="5">
    <location>
        <begin position="1"/>
        <end position="23"/>
    </location>
</feature>
<proteinExistence type="inferred from homology"/>
<dbReference type="AlphaFoldDB" id="A0AAW0HRF1"/>
<evidence type="ECO:0000313" key="6">
    <source>
        <dbReference type="EMBL" id="KAK7804662.1"/>
    </source>
</evidence>
<keyword evidence="3" id="KW-0964">Secreted</keyword>